<protein>
    <submittedName>
        <fullName evidence="8">Fucose permease</fullName>
    </submittedName>
</protein>
<accession>A0A2A9EQC0</accession>
<dbReference type="InterPro" id="IPR036259">
    <property type="entry name" value="MFS_trans_sf"/>
</dbReference>
<dbReference type="CDD" id="cd17393">
    <property type="entry name" value="MFS_MosC_like"/>
    <property type="match status" value="1"/>
</dbReference>
<dbReference type="AlphaFoldDB" id="A0A2A9EQC0"/>
<feature type="transmembrane region" description="Helical" evidence="6">
    <location>
        <begin position="50"/>
        <end position="70"/>
    </location>
</feature>
<feature type="transmembrane region" description="Helical" evidence="6">
    <location>
        <begin position="371"/>
        <end position="395"/>
    </location>
</feature>
<feature type="transmembrane region" description="Helical" evidence="6">
    <location>
        <begin position="168"/>
        <end position="190"/>
    </location>
</feature>
<feature type="transmembrane region" description="Helical" evidence="6">
    <location>
        <begin position="283"/>
        <end position="304"/>
    </location>
</feature>
<dbReference type="PROSITE" id="PS50850">
    <property type="entry name" value="MFS"/>
    <property type="match status" value="1"/>
</dbReference>
<keyword evidence="2 6" id="KW-0812">Transmembrane</keyword>
<dbReference type="InterPro" id="IPR011701">
    <property type="entry name" value="MFS"/>
</dbReference>
<feature type="transmembrane region" description="Helical" evidence="6">
    <location>
        <begin position="82"/>
        <end position="99"/>
    </location>
</feature>
<feature type="transmembrane region" description="Helical" evidence="6">
    <location>
        <begin position="105"/>
        <end position="123"/>
    </location>
</feature>
<organism evidence="8 9">
    <name type="scientific">Georgenia soli</name>
    <dbReference type="NCBI Taxonomy" id="638953"/>
    <lineage>
        <taxon>Bacteria</taxon>
        <taxon>Bacillati</taxon>
        <taxon>Actinomycetota</taxon>
        <taxon>Actinomycetes</taxon>
        <taxon>Micrococcales</taxon>
        <taxon>Bogoriellaceae</taxon>
        <taxon>Georgenia</taxon>
    </lineage>
</organism>
<dbReference type="GO" id="GO:0005886">
    <property type="term" value="C:plasma membrane"/>
    <property type="evidence" value="ECO:0007669"/>
    <property type="project" value="UniProtKB-SubCell"/>
</dbReference>
<dbReference type="Proteomes" id="UP000222106">
    <property type="component" value="Unassembled WGS sequence"/>
</dbReference>
<feature type="domain" description="Major facilitator superfamily (MFS) profile" evidence="7">
    <location>
        <begin position="246"/>
        <end position="449"/>
    </location>
</feature>
<evidence type="ECO:0000256" key="4">
    <source>
        <dbReference type="ARBA" id="ARBA00023136"/>
    </source>
</evidence>
<evidence type="ECO:0000256" key="2">
    <source>
        <dbReference type="ARBA" id="ARBA00022692"/>
    </source>
</evidence>
<evidence type="ECO:0000256" key="1">
    <source>
        <dbReference type="ARBA" id="ARBA00004651"/>
    </source>
</evidence>
<dbReference type="InterPro" id="IPR051788">
    <property type="entry name" value="MFS_Transporter"/>
</dbReference>
<dbReference type="GO" id="GO:0022857">
    <property type="term" value="F:transmembrane transporter activity"/>
    <property type="evidence" value="ECO:0007669"/>
    <property type="project" value="InterPro"/>
</dbReference>
<dbReference type="SUPFAM" id="SSF103473">
    <property type="entry name" value="MFS general substrate transporter"/>
    <property type="match status" value="1"/>
</dbReference>
<dbReference type="InterPro" id="IPR020846">
    <property type="entry name" value="MFS_dom"/>
</dbReference>
<dbReference type="PANTHER" id="PTHR23514:SF13">
    <property type="entry name" value="INNER MEMBRANE PROTEIN YBJJ"/>
    <property type="match status" value="1"/>
</dbReference>
<keyword evidence="9" id="KW-1185">Reference proteome</keyword>
<keyword evidence="4 6" id="KW-0472">Membrane</keyword>
<keyword evidence="3 6" id="KW-1133">Transmembrane helix</keyword>
<feature type="transmembrane region" description="Helical" evidence="6">
    <location>
        <begin position="18"/>
        <end position="38"/>
    </location>
</feature>
<dbReference type="PANTHER" id="PTHR23514">
    <property type="entry name" value="BYPASS OF STOP CODON PROTEIN 6"/>
    <property type="match status" value="1"/>
</dbReference>
<evidence type="ECO:0000256" key="5">
    <source>
        <dbReference type="SAM" id="MobiDB-lite"/>
    </source>
</evidence>
<evidence type="ECO:0000313" key="8">
    <source>
        <dbReference type="EMBL" id="PFG41098.1"/>
    </source>
</evidence>
<comment type="caution">
    <text evidence="8">The sequence shown here is derived from an EMBL/GenBank/DDBJ whole genome shotgun (WGS) entry which is preliminary data.</text>
</comment>
<feature type="transmembrane region" description="Helical" evidence="6">
    <location>
        <begin position="401"/>
        <end position="422"/>
    </location>
</feature>
<sequence length="449" mass="45144">MAAPTGTAVTAQMRRARAAVSALFFLNAVLYANLVPRLPEVKEKLDLTNAALGTGIAAMPAGALLAGLLAPALINRLSSARVASFGLVGLALAVCAVPLSGSWWVFAAAMLVAGAFDALVDVAQNAHGFRVQRLYRRSIVNAFHGLWSVGAVAGGLLGSAAAGMHVPLGVHLAVSTVVFSVTAVVAYRFLLPGPEDAERVAGRSAEVGAGPADAHGPDGGDRPDGGHGAPVADSASHGPRRTATRTAVLLAALGLLAACEAFVQDAGSSWGALYLREEVGASAAAGGLAFVALQVAMVFGRFTGDRVINRYGQRRVVRTGGVLIALGMALALAVPSLPTTLAGFALAGLGVATLVPAVMHTADELPGLAPGVGLTVVGWLLRVGFLVSPTIIGLLADAISLRAALVSVALAGLVVLALGRVLETGAPQHAVLPHDASSADAAARTRTDG</sequence>
<proteinExistence type="predicted"/>
<dbReference type="EMBL" id="PDJI01000004">
    <property type="protein sequence ID" value="PFG41098.1"/>
    <property type="molecule type" value="Genomic_DNA"/>
</dbReference>
<comment type="subcellular location">
    <subcellularLocation>
        <location evidence="1">Cell membrane</location>
        <topology evidence="1">Multi-pass membrane protein</topology>
    </subcellularLocation>
</comment>
<feature type="compositionally biased region" description="Basic and acidic residues" evidence="5">
    <location>
        <begin position="215"/>
        <end position="225"/>
    </location>
</feature>
<evidence type="ECO:0000256" key="3">
    <source>
        <dbReference type="ARBA" id="ARBA00022989"/>
    </source>
</evidence>
<dbReference type="OrthoDB" id="151222at2"/>
<feature type="transmembrane region" description="Helical" evidence="6">
    <location>
        <begin position="316"/>
        <end position="334"/>
    </location>
</feature>
<reference evidence="8 9" key="1">
    <citation type="submission" date="2017-10" db="EMBL/GenBank/DDBJ databases">
        <title>Sequencing the genomes of 1000 actinobacteria strains.</title>
        <authorList>
            <person name="Klenk H.-P."/>
        </authorList>
    </citation>
    <scope>NUCLEOTIDE SEQUENCE [LARGE SCALE GENOMIC DNA]</scope>
    <source>
        <strain evidence="8 9">DSM 21838</strain>
    </source>
</reference>
<feature type="transmembrane region" description="Helical" evidence="6">
    <location>
        <begin position="143"/>
        <end position="162"/>
    </location>
</feature>
<feature type="transmembrane region" description="Helical" evidence="6">
    <location>
        <begin position="246"/>
        <end position="263"/>
    </location>
</feature>
<feature type="region of interest" description="Disordered" evidence="5">
    <location>
        <begin position="207"/>
        <end position="240"/>
    </location>
</feature>
<dbReference type="RefSeq" id="WP_098484911.1">
    <property type="nucleotide sequence ID" value="NZ_PDJI01000004.1"/>
</dbReference>
<evidence type="ECO:0000256" key="6">
    <source>
        <dbReference type="SAM" id="Phobius"/>
    </source>
</evidence>
<dbReference type="Pfam" id="PF07690">
    <property type="entry name" value="MFS_1"/>
    <property type="match status" value="2"/>
</dbReference>
<evidence type="ECO:0000259" key="7">
    <source>
        <dbReference type="PROSITE" id="PS50850"/>
    </source>
</evidence>
<name>A0A2A9EQC0_9MICO</name>
<evidence type="ECO:0000313" key="9">
    <source>
        <dbReference type="Proteomes" id="UP000222106"/>
    </source>
</evidence>
<gene>
    <name evidence="8" type="ORF">ATJ97_3646</name>
</gene>
<dbReference type="Gene3D" id="1.20.1250.20">
    <property type="entry name" value="MFS general substrate transporter like domains"/>
    <property type="match status" value="2"/>
</dbReference>